<evidence type="ECO:0000313" key="2">
    <source>
        <dbReference type="EMBL" id="GLU49955.1"/>
    </source>
</evidence>
<accession>A0A9W6ULC8</accession>
<dbReference type="Proteomes" id="UP001165092">
    <property type="component" value="Unassembled WGS sequence"/>
</dbReference>
<protein>
    <submittedName>
        <fullName evidence="2">Uncharacterized protein</fullName>
    </submittedName>
</protein>
<sequence length="96" mass="10861">MYSLTPTEELNRARAEFDDYEVFELHETSGIPKVVAVVKDACQRPGLSPLVCAATVEELCARLRAQETPERVPLPKRDRTRAYWEPNLPDEHPPGS</sequence>
<keyword evidence="3" id="KW-1185">Reference proteome</keyword>
<comment type="caution">
    <text evidence="2">The sequence shown here is derived from an EMBL/GenBank/DDBJ whole genome shotgun (WGS) entry which is preliminary data.</text>
</comment>
<name>A0A9W6ULC8_9ACTN</name>
<evidence type="ECO:0000256" key="1">
    <source>
        <dbReference type="SAM" id="MobiDB-lite"/>
    </source>
</evidence>
<reference evidence="2" key="1">
    <citation type="submission" date="2023-02" db="EMBL/GenBank/DDBJ databases">
        <title>Nocardiopsis ansamitocini NBRC 112285.</title>
        <authorList>
            <person name="Ichikawa N."/>
            <person name="Sato H."/>
            <person name="Tonouchi N."/>
        </authorList>
    </citation>
    <scope>NUCLEOTIDE SEQUENCE</scope>
    <source>
        <strain evidence="2">NBRC 112285</strain>
    </source>
</reference>
<dbReference type="RefSeq" id="WP_285761494.1">
    <property type="nucleotide sequence ID" value="NZ_BSQG01000010.1"/>
</dbReference>
<feature type="region of interest" description="Disordered" evidence="1">
    <location>
        <begin position="71"/>
        <end position="96"/>
    </location>
</feature>
<proteinExistence type="predicted"/>
<feature type="compositionally biased region" description="Basic and acidic residues" evidence="1">
    <location>
        <begin position="71"/>
        <end position="82"/>
    </location>
</feature>
<gene>
    <name evidence="2" type="ORF">Nans01_43060</name>
</gene>
<evidence type="ECO:0000313" key="3">
    <source>
        <dbReference type="Proteomes" id="UP001165092"/>
    </source>
</evidence>
<organism evidence="2 3">
    <name type="scientific">Nocardiopsis ansamitocini</name>
    <dbReference type="NCBI Taxonomy" id="1670832"/>
    <lineage>
        <taxon>Bacteria</taxon>
        <taxon>Bacillati</taxon>
        <taxon>Actinomycetota</taxon>
        <taxon>Actinomycetes</taxon>
        <taxon>Streptosporangiales</taxon>
        <taxon>Nocardiopsidaceae</taxon>
        <taxon>Nocardiopsis</taxon>
    </lineage>
</organism>
<dbReference type="AlphaFoldDB" id="A0A9W6ULC8"/>
<dbReference type="EMBL" id="BSQG01000010">
    <property type="protein sequence ID" value="GLU49955.1"/>
    <property type="molecule type" value="Genomic_DNA"/>
</dbReference>